<gene>
    <name evidence="2" type="ORF">MRZ06_02580</name>
</gene>
<accession>A0ABY3ZVS1</accession>
<sequence>MSFFETERLIIRNWCQSDLPYYIELNRNEEVRKYFPDVLSKERSELIFDIMQNEIESTKLGLFAVTLKDGSFIGFIGSLFMQEDTFIPYSPFYEIGWRLLPEYWGKGYATEGAQGLLKYMQKFNISYAYAYTSVHNHESLNVIKKLNMEKLTTFHHPVYRNGEQVLFRRALHDTY</sequence>
<protein>
    <submittedName>
        <fullName evidence="2">GNAT family N-acetyltransferase</fullName>
    </submittedName>
</protein>
<feature type="domain" description="N-acetyltransferase" evidence="1">
    <location>
        <begin position="9"/>
        <end position="175"/>
    </location>
</feature>
<dbReference type="EMBL" id="CP094348">
    <property type="protein sequence ID" value="UOB20986.1"/>
    <property type="molecule type" value="Genomic_DNA"/>
</dbReference>
<dbReference type="Pfam" id="PF13302">
    <property type="entry name" value="Acetyltransf_3"/>
    <property type="match status" value="1"/>
</dbReference>
<dbReference type="RefSeq" id="WP_243366311.1">
    <property type="nucleotide sequence ID" value="NZ_CP094348.1"/>
</dbReference>
<dbReference type="SUPFAM" id="SSF55729">
    <property type="entry name" value="Acyl-CoA N-acyltransferases (Nat)"/>
    <property type="match status" value="1"/>
</dbReference>
<dbReference type="Proteomes" id="UP000830343">
    <property type="component" value="Chromosome"/>
</dbReference>
<dbReference type="Gene3D" id="3.40.630.30">
    <property type="match status" value="1"/>
</dbReference>
<evidence type="ECO:0000313" key="2">
    <source>
        <dbReference type="EMBL" id="UOB20986.1"/>
    </source>
</evidence>
<reference evidence="2" key="1">
    <citation type="submission" date="2022-03" db="EMBL/GenBank/DDBJ databases">
        <authorList>
            <person name="Vrbovska V."/>
            <person name="Kovarovic V."/>
            <person name="Botka T."/>
            <person name="Pantucek R."/>
        </authorList>
    </citation>
    <scope>NUCLEOTIDE SEQUENCE</scope>
    <source>
        <strain evidence="2">CCM 2609</strain>
    </source>
</reference>
<name>A0ABY3ZVS1_9STAP</name>
<dbReference type="InterPro" id="IPR016181">
    <property type="entry name" value="Acyl_CoA_acyltransferase"/>
</dbReference>
<dbReference type="PANTHER" id="PTHR43792:SF1">
    <property type="entry name" value="N-ACETYLTRANSFERASE DOMAIN-CONTAINING PROTEIN"/>
    <property type="match status" value="1"/>
</dbReference>
<organism evidence="2 3">
    <name type="scientific">Macrococcus armenti</name>
    <dbReference type="NCBI Taxonomy" id="2875764"/>
    <lineage>
        <taxon>Bacteria</taxon>
        <taxon>Bacillati</taxon>
        <taxon>Bacillota</taxon>
        <taxon>Bacilli</taxon>
        <taxon>Bacillales</taxon>
        <taxon>Staphylococcaceae</taxon>
        <taxon>Macrococcus</taxon>
    </lineage>
</organism>
<evidence type="ECO:0000259" key="1">
    <source>
        <dbReference type="PROSITE" id="PS51186"/>
    </source>
</evidence>
<keyword evidence="3" id="KW-1185">Reference proteome</keyword>
<reference evidence="2" key="2">
    <citation type="submission" date="2022-04" db="EMBL/GenBank/DDBJ databases">
        <title>Antimicrobial genetic elements in methicillin-resistant Macrococcus armenti.</title>
        <authorList>
            <person name="Keller J.E."/>
            <person name="Schwendener S."/>
            <person name="Pantucek R."/>
            <person name="Perreten V."/>
        </authorList>
    </citation>
    <scope>NUCLEOTIDE SEQUENCE</scope>
    <source>
        <strain evidence="2">CCM 2609</strain>
    </source>
</reference>
<dbReference type="InterPro" id="IPR051531">
    <property type="entry name" value="N-acetyltransferase"/>
</dbReference>
<proteinExistence type="predicted"/>
<evidence type="ECO:0000313" key="3">
    <source>
        <dbReference type="Proteomes" id="UP000830343"/>
    </source>
</evidence>
<dbReference type="PANTHER" id="PTHR43792">
    <property type="entry name" value="GNAT FAMILY, PUTATIVE (AFU_ORTHOLOGUE AFUA_3G00765)-RELATED-RELATED"/>
    <property type="match status" value="1"/>
</dbReference>
<dbReference type="InterPro" id="IPR000182">
    <property type="entry name" value="GNAT_dom"/>
</dbReference>
<dbReference type="PROSITE" id="PS51186">
    <property type="entry name" value="GNAT"/>
    <property type="match status" value="1"/>
</dbReference>